<dbReference type="SMART" id="SM00355">
    <property type="entry name" value="ZnF_C2H2"/>
    <property type="match status" value="3"/>
</dbReference>
<protein>
    <recommendedName>
        <fullName evidence="2">C2H2-type domain-containing protein</fullName>
    </recommendedName>
</protein>
<dbReference type="OrthoDB" id="4174284at2759"/>
<feature type="compositionally biased region" description="Gly residues" evidence="1">
    <location>
        <begin position="112"/>
        <end position="122"/>
    </location>
</feature>
<feature type="compositionally biased region" description="Low complexity" evidence="1">
    <location>
        <begin position="201"/>
        <end position="222"/>
    </location>
</feature>
<feature type="compositionally biased region" description="Polar residues" evidence="1">
    <location>
        <begin position="302"/>
        <end position="319"/>
    </location>
</feature>
<dbReference type="GO" id="GO:0006357">
    <property type="term" value="P:regulation of transcription by RNA polymerase II"/>
    <property type="evidence" value="ECO:0007669"/>
    <property type="project" value="TreeGrafter"/>
</dbReference>
<feature type="compositionally biased region" description="Basic residues" evidence="1">
    <location>
        <begin position="413"/>
        <end position="425"/>
    </location>
</feature>
<gene>
    <name evidence="3" type="ORF">A7D00_4677</name>
</gene>
<feature type="compositionally biased region" description="Low complexity" evidence="1">
    <location>
        <begin position="501"/>
        <end position="513"/>
    </location>
</feature>
<feature type="compositionally biased region" description="Basic and acidic residues" evidence="1">
    <location>
        <begin position="129"/>
        <end position="142"/>
    </location>
</feature>
<feature type="compositionally biased region" description="Basic residues" evidence="1">
    <location>
        <begin position="223"/>
        <end position="233"/>
    </location>
</feature>
<feature type="compositionally biased region" description="Polar residues" evidence="1">
    <location>
        <begin position="514"/>
        <end position="535"/>
    </location>
</feature>
<reference evidence="3 4" key="1">
    <citation type="submission" date="2016-05" db="EMBL/GenBank/DDBJ databases">
        <title>Genome sequencing of Trichophyton violaceum CMCC(F)T3l isolated from hair.</title>
        <authorList>
            <person name="Zhan P."/>
            <person name="Tao Y."/>
            <person name="Liu W."/>
        </authorList>
    </citation>
    <scope>NUCLEOTIDE SEQUENCE [LARGE SCALE GENOMIC DNA]</scope>
    <source>
        <strain evidence="4">CMCC(F)T3l</strain>
    </source>
</reference>
<keyword evidence="4" id="KW-1185">Reference proteome</keyword>
<dbReference type="SUPFAM" id="SSF57667">
    <property type="entry name" value="beta-beta-alpha zinc fingers"/>
    <property type="match status" value="1"/>
</dbReference>
<dbReference type="EMBL" id="LHPN01000007">
    <property type="protein sequence ID" value="OAL71015.1"/>
    <property type="molecule type" value="Genomic_DNA"/>
</dbReference>
<evidence type="ECO:0000259" key="2">
    <source>
        <dbReference type="SMART" id="SM00355"/>
    </source>
</evidence>
<evidence type="ECO:0000256" key="1">
    <source>
        <dbReference type="SAM" id="MobiDB-lite"/>
    </source>
</evidence>
<proteinExistence type="predicted"/>
<evidence type="ECO:0000313" key="3">
    <source>
        <dbReference type="EMBL" id="OAL71015.1"/>
    </source>
</evidence>
<accession>A0A178FGH6</accession>
<dbReference type="PANTHER" id="PTHR46179">
    <property type="entry name" value="ZINC FINGER PROTEIN"/>
    <property type="match status" value="1"/>
</dbReference>
<feature type="compositionally biased region" description="Basic residues" evidence="1">
    <location>
        <begin position="50"/>
        <end position="62"/>
    </location>
</feature>
<dbReference type="Proteomes" id="UP000243519">
    <property type="component" value="Unassembled WGS sequence"/>
</dbReference>
<evidence type="ECO:0000313" key="4">
    <source>
        <dbReference type="Proteomes" id="UP000243519"/>
    </source>
</evidence>
<dbReference type="InterPro" id="IPR036236">
    <property type="entry name" value="Znf_C2H2_sf"/>
</dbReference>
<dbReference type="GO" id="GO:0005634">
    <property type="term" value="C:nucleus"/>
    <property type="evidence" value="ECO:0007669"/>
    <property type="project" value="TreeGrafter"/>
</dbReference>
<sequence length="678" mass="73485">MLLPDVFLLKSAARPRIPKPGKGTAQEGQTQKHREERGGNKTLEEEKRKEGGKKRRRRRRVARNLSPPLEKQKIVYEPHESPPPFIPEDKSETCSPVDANTNSGSSNSNSKPGGGGPGGGGDPPNDPEIAYRSREAPLRRDSSSCSSSPVSEHTSGAEDAASLQDVYGALPPDIELKRRLQSTSTSEGGAARKPSSPTLISTSNNHHNNNNSAENNSTSTSTSHRHHHSHHHSFGQPLPRPDILMADPPNPSADPSAAAAATAPRHPATTASSKEGASNAASPAPAPTPAATTTTRLPSVAQIISNPTSQSPLSASIFQDSRPPLLATPTTFKKLNTFPLDPSRGAGGQSLPSTIAGSSSDSGSTVCQSLPSFRSSFPSEIVPDVISSKDHFLNKNGVPPQPPYPAVTSSPRQSHHSHSHSHGHHSSSQSHIRRLSEQFYPTPLLSSTSSTPAYSQGSPPKSCDIHTHHHQQQPPPPQQQQQQQQQHYWPGRLKTDHSRSHSQSHSQSLSQSSCEPGSQYSDSPSTGYPTPTDPASQEGPEKRHATPTSSSIASSGMFKCNYPGCVALPFQTQYLLNSHANVHSQFRPYYCPVQGCPRSEGGKGFKRKNEMIRHGLVHDSPGYVCPFCPDQRHRYPRPDNLQRHVRVHHIDKDREDPLLREVLAQRPEGANRGRRRRA</sequence>
<dbReference type="PANTHER" id="PTHR46179:SF19">
    <property type="entry name" value="C2H2 FINGER DOMAIN TRANSCRIPTION FACTOR (EUROFUNG)-RELATED"/>
    <property type="match status" value="1"/>
</dbReference>
<feature type="compositionally biased region" description="Basic and acidic residues" evidence="1">
    <location>
        <begin position="30"/>
        <end position="49"/>
    </location>
</feature>
<feature type="region of interest" description="Disordered" evidence="1">
    <location>
        <begin position="390"/>
        <end position="552"/>
    </location>
</feature>
<feature type="domain" description="C2H2-type" evidence="2">
    <location>
        <begin position="589"/>
        <end position="618"/>
    </location>
</feature>
<comment type="caution">
    <text evidence="3">The sequence shown here is derived from an EMBL/GenBank/DDBJ whole genome shotgun (WGS) entry which is preliminary data.</text>
</comment>
<dbReference type="Gene3D" id="3.30.160.60">
    <property type="entry name" value="Classic Zinc Finger"/>
    <property type="match status" value="1"/>
</dbReference>
<feature type="compositionally biased region" description="Low complexity" evidence="1">
    <location>
        <begin position="143"/>
        <end position="154"/>
    </location>
</feature>
<organism evidence="3 4">
    <name type="scientific">Trichophyton violaceum</name>
    <dbReference type="NCBI Taxonomy" id="34388"/>
    <lineage>
        <taxon>Eukaryota</taxon>
        <taxon>Fungi</taxon>
        <taxon>Dikarya</taxon>
        <taxon>Ascomycota</taxon>
        <taxon>Pezizomycotina</taxon>
        <taxon>Eurotiomycetes</taxon>
        <taxon>Eurotiomycetidae</taxon>
        <taxon>Onygenales</taxon>
        <taxon>Arthrodermataceae</taxon>
        <taxon>Trichophyton</taxon>
    </lineage>
</organism>
<feature type="domain" description="C2H2-type" evidence="2">
    <location>
        <begin position="558"/>
        <end position="583"/>
    </location>
</feature>
<feature type="compositionally biased region" description="Low complexity" evidence="1">
    <location>
        <begin position="100"/>
        <end position="111"/>
    </location>
</feature>
<name>A0A178FGH6_TRIVO</name>
<feature type="compositionally biased region" description="Basic and acidic residues" evidence="1">
    <location>
        <begin position="70"/>
        <end position="80"/>
    </location>
</feature>
<dbReference type="InterPro" id="IPR013087">
    <property type="entry name" value="Znf_C2H2_type"/>
</dbReference>
<feature type="region of interest" description="Disordered" evidence="1">
    <location>
        <begin position="336"/>
        <end position="368"/>
    </location>
</feature>
<feature type="compositionally biased region" description="Low complexity" evidence="1">
    <location>
        <begin position="253"/>
        <end position="295"/>
    </location>
</feature>
<dbReference type="InterPro" id="IPR051061">
    <property type="entry name" value="Zinc_finger_trans_reg"/>
</dbReference>
<feature type="region of interest" description="Disordered" evidence="1">
    <location>
        <begin position="12"/>
        <end position="324"/>
    </location>
</feature>
<feature type="domain" description="C2H2-type" evidence="2">
    <location>
        <begin position="623"/>
        <end position="648"/>
    </location>
</feature>
<dbReference type="AlphaFoldDB" id="A0A178FGH6"/>
<feature type="compositionally biased region" description="Low complexity" evidence="1">
    <location>
        <begin position="441"/>
        <end position="452"/>
    </location>
</feature>